<dbReference type="Proteomes" id="UP000652761">
    <property type="component" value="Unassembled WGS sequence"/>
</dbReference>
<feature type="compositionally biased region" description="Basic and acidic residues" evidence="1">
    <location>
        <begin position="32"/>
        <end position="48"/>
    </location>
</feature>
<feature type="compositionally biased region" description="Polar residues" evidence="1">
    <location>
        <begin position="15"/>
        <end position="26"/>
    </location>
</feature>
<evidence type="ECO:0000313" key="2">
    <source>
        <dbReference type="EMBL" id="MQM20261.1"/>
    </source>
</evidence>
<dbReference type="AlphaFoldDB" id="A0A843XM65"/>
<gene>
    <name evidence="2" type="ORF">Taro_053278</name>
</gene>
<accession>A0A843XM65</accession>
<organism evidence="2 3">
    <name type="scientific">Colocasia esculenta</name>
    <name type="common">Wild taro</name>
    <name type="synonym">Arum esculentum</name>
    <dbReference type="NCBI Taxonomy" id="4460"/>
    <lineage>
        <taxon>Eukaryota</taxon>
        <taxon>Viridiplantae</taxon>
        <taxon>Streptophyta</taxon>
        <taxon>Embryophyta</taxon>
        <taxon>Tracheophyta</taxon>
        <taxon>Spermatophyta</taxon>
        <taxon>Magnoliopsida</taxon>
        <taxon>Liliopsida</taxon>
        <taxon>Araceae</taxon>
        <taxon>Aroideae</taxon>
        <taxon>Colocasieae</taxon>
        <taxon>Colocasia</taxon>
    </lineage>
</organism>
<protein>
    <submittedName>
        <fullName evidence="2">Uncharacterized protein</fullName>
    </submittedName>
</protein>
<dbReference type="EMBL" id="NMUH01009651">
    <property type="protein sequence ID" value="MQM20261.1"/>
    <property type="molecule type" value="Genomic_DNA"/>
</dbReference>
<feature type="region of interest" description="Disordered" evidence="1">
    <location>
        <begin position="93"/>
        <end position="113"/>
    </location>
</feature>
<comment type="caution">
    <text evidence="2">The sequence shown here is derived from an EMBL/GenBank/DDBJ whole genome shotgun (WGS) entry which is preliminary data.</text>
</comment>
<reference evidence="2" key="1">
    <citation type="submission" date="2017-07" db="EMBL/GenBank/DDBJ databases">
        <title>Taro Niue Genome Assembly and Annotation.</title>
        <authorList>
            <person name="Atibalentja N."/>
            <person name="Keating K."/>
            <person name="Fields C.J."/>
        </authorList>
    </citation>
    <scope>NUCLEOTIDE SEQUENCE</scope>
    <source>
        <strain evidence="2">Niue_2</strain>
        <tissue evidence="2">Leaf</tissue>
    </source>
</reference>
<sequence>MKKKMSNGWKELQMNPRSSNGYSSTDLFKLLHIREKEKNKKEDSKPKCNDPTSRTPARDPEVHVATHGSVDPEGSQHSLSLLLTTHGATAALATRPTPSSRDDEPQAEGSRGVQELTILALTAADNTRCHSHLRNPSDTELPR</sequence>
<keyword evidence="3" id="KW-1185">Reference proteome</keyword>
<name>A0A843XM65_COLES</name>
<feature type="region of interest" description="Disordered" evidence="1">
    <location>
        <begin position="1"/>
        <end position="78"/>
    </location>
</feature>
<evidence type="ECO:0000313" key="3">
    <source>
        <dbReference type="Proteomes" id="UP000652761"/>
    </source>
</evidence>
<evidence type="ECO:0000256" key="1">
    <source>
        <dbReference type="SAM" id="MobiDB-lite"/>
    </source>
</evidence>
<proteinExistence type="predicted"/>